<dbReference type="RefSeq" id="WP_012471453.1">
    <property type="nucleotide sequence ID" value="NC_010814.1"/>
</dbReference>
<feature type="transmembrane region" description="Helical" evidence="8">
    <location>
        <begin position="12"/>
        <end position="34"/>
    </location>
</feature>
<dbReference type="KEGG" id="glo:Glov_3427"/>
<evidence type="ECO:0000259" key="9">
    <source>
        <dbReference type="Pfam" id="PF13231"/>
    </source>
</evidence>
<dbReference type="eggNOG" id="COG1807">
    <property type="taxonomic scope" value="Bacteria"/>
</dbReference>
<dbReference type="PANTHER" id="PTHR33908">
    <property type="entry name" value="MANNOSYLTRANSFERASE YKCB-RELATED"/>
    <property type="match status" value="1"/>
</dbReference>
<keyword evidence="11" id="KW-1185">Reference proteome</keyword>
<evidence type="ECO:0000313" key="11">
    <source>
        <dbReference type="Proteomes" id="UP000002420"/>
    </source>
</evidence>
<proteinExistence type="predicted"/>
<evidence type="ECO:0000256" key="3">
    <source>
        <dbReference type="ARBA" id="ARBA00022676"/>
    </source>
</evidence>
<dbReference type="GO" id="GO:0009103">
    <property type="term" value="P:lipopolysaccharide biosynthetic process"/>
    <property type="evidence" value="ECO:0007669"/>
    <property type="project" value="UniProtKB-ARBA"/>
</dbReference>
<keyword evidence="6 8" id="KW-1133">Transmembrane helix</keyword>
<feature type="transmembrane region" description="Helical" evidence="8">
    <location>
        <begin position="305"/>
        <end position="322"/>
    </location>
</feature>
<dbReference type="Proteomes" id="UP000002420">
    <property type="component" value="Chromosome"/>
</dbReference>
<evidence type="ECO:0000256" key="4">
    <source>
        <dbReference type="ARBA" id="ARBA00022679"/>
    </source>
</evidence>
<evidence type="ECO:0000256" key="1">
    <source>
        <dbReference type="ARBA" id="ARBA00004651"/>
    </source>
</evidence>
<organism evidence="10 11">
    <name type="scientific">Trichlorobacter lovleyi (strain ATCC BAA-1151 / DSM 17278 / SZ)</name>
    <name type="common">Geobacter lovleyi</name>
    <dbReference type="NCBI Taxonomy" id="398767"/>
    <lineage>
        <taxon>Bacteria</taxon>
        <taxon>Pseudomonadati</taxon>
        <taxon>Thermodesulfobacteriota</taxon>
        <taxon>Desulfuromonadia</taxon>
        <taxon>Geobacterales</taxon>
        <taxon>Geobacteraceae</taxon>
        <taxon>Trichlorobacter</taxon>
    </lineage>
</organism>
<feature type="transmembrane region" description="Helical" evidence="8">
    <location>
        <begin position="93"/>
        <end position="111"/>
    </location>
</feature>
<dbReference type="GO" id="GO:0016763">
    <property type="term" value="F:pentosyltransferase activity"/>
    <property type="evidence" value="ECO:0007669"/>
    <property type="project" value="TreeGrafter"/>
</dbReference>
<keyword evidence="3" id="KW-0328">Glycosyltransferase</keyword>
<reference evidence="10 11" key="1">
    <citation type="submission" date="2008-05" db="EMBL/GenBank/DDBJ databases">
        <title>Complete sequence of chromosome of Geobacter lovleyi SZ.</title>
        <authorList>
            <consortium name="US DOE Joint Genome Institute"/>
            <person name="Lucas S."/>
            <person name="Copeland A."/>
            <person name="Lapidus A."/>
            <person name="Glavina del Rio T."/>
            <person name="Dalin E."/>
            <person name="Tice H."/>
            <person name="Bruce D."/>
            <person name="Goodwin L."/>
            <person name="Pitluck S."/>
            <person name="Chertkov O."/>
            <person name="Meincke L."/>
            <person name="Brettin T."/>
            <person name="Detter J.C."/>
            <person name="Han C."/>
            <person name="Tapia R."/>
            <person name="Kuske C.R."/>
            <person name="Schmutz J."/>
            <person name="Larimer F."/>
            <person name="Land M."/>
            <person name="Hauser L."/>
            <person name="Kyrpides N."/>
            <person name="Mikhailova N."/>
            <person name="Sung Y."/>
            <person name="Fletcher K.E."/>
            <person name="Ritalahti K.M."/>
            <person name="Loeffler F.E."/>
            <person name="Richardson P."/>
        </authorList>
    </citation>
    <scope>NUCLEOTIDE SEQUENCE [LARGE SCALE GENOMIC DNA]</scope>
    <source>
        <strain evidence="11">ATCC BAA-1151 / DSM 17278 / SZ</strain>
    </source>
</reference>
<evidence type="ECO:0000256" key="5">
    <source>
        <dbReference type="ARBA" id="ARBA00022692"/>
    </source>
</evidence>
<evidence type="ECO:0000313" key="10">
    <source>
        <dbReference type="EMBL" id="ACD97132.1"/>
    </source>
</evidence>
<dbReference type="PANTHER" id="PTHR33908:SF3">
    <property type="entry name" value="UNDECAPRENYL PHOSPHATE-ALPHA-4-AMINO-4-DEOXY-L-ARABINOSE ARABINOSYL TRANSFERASE"/>
    <property type="match status" value="1"/>
</dbReference>
<keyword evidence="7 8" id="KW-0472">Membrane</keyword>
<keyword evidence="2" id="KW-1003">Cell membrane</keyword>
<keyword evidence="5 8" id="KW-0812">Transmembrane</keyword>
<feature type="transmembrane region" description="Helical" evidence="8">
    <location>
        <begin position="177"/>
        <end position="206"/>
    </location>
</feature>
<feature type="transmembrane region" description="Helical" evidence="8">
    <location>
        <begin position="148"/>
        <end position="165"/>
    </location>
</feature>
<name>B3E229_TRIL1</name>
<dbReference type="Pfam" id="PF13231">
    <property type="entry name" value="PMT_2"/>
    <property type="match status" value="1"/>
</dbReference>
<gene>
    <name evidence="10" type="ordered locus">Glov_3427</name>
</gene>
<dbReference type="OrthoDB" id="9815691at2"/>
<keyword evidence="4 10" id="KW-0808">Transferase</keyword>
<evidence type="ECO:0000256" key="6">
    <source>
        <dbReference type="ARBA" id="ARBA00022989"/>
    </source>
</evidence>
<dbReference type="CAZy" id="GT83">
    <property type="family name" value="Glycosyltransferase Family 83"/>
</dbReference>
<feature type="transmembrane region" description="Helical" evidence="8">
    <location>
        <begin position="218"/>
        <end position="236"/>
    </location>
</feature>
<comment type="subcellular location">
    <subcellularLocation>
        <location evidence="1">Cell membrane</location>
        <topology evidence="1">Multi-pass membrane protein</topology>
    </subcellularLocation>
</comment>
<dbReference type="STRING" id="398767.Glov_3427"/>
<feature type="domain" description="Glycosyltransferase RgtA/B/C/D-like" evidence="9">
    <location>
        <begin position="73"/>
        <end position="233"/>
    </location>
</feature>
<sequence length="323" mass="37289">MKVIKSYLFARNYPVWSDLLVVCSVFGSAFFLLLGRIGLIEPDEGRYAEIPREMLERCDFITPTLNYVAYFEKPPLHYWLTALSLKLIGMNEFAARLPGALAGLMTVLLVYGTVRAIWGRSEAINSAIVLGASTGFVVQSRINLTDMTLTFCLTAALCSFMIASYKHQRKKMYYYLFYLFCGLAVLTKGLIGVLFPACIILLYLMFNRSWHLLREMNLPGGILLLVVVTSPWFILVSQQNPDFAKFFFVHEHFERFLTTAHGRYQPLWFFVPIFLLTMLPWSFYAFRALWHGLQTRFQGETDPRFFLFIWVTFIFVFFSAVSG</sequence>
<evidence type="ECO:0000256" key="2">
    <source>
        <dbReference type="ARBA" id="ARBA00022475"/>
    </source>
</evidence>
<evidence type="ECO:0000256" key="7">
    <source>
        <dbReference type="ARBA" id="ARBA00023136"/>
    </source>
</evidence>
<dbReference type="EMBL" id="CP001089">
    <property type="protein sequence ID" value="ACD97132.1"/>
    <property type="molecule type" value="Genomic_DNA"/>
</dbReference>
<dbReference type="AlphaFoldDB" id="B3E229"/>
<evidence type="ECO:0000256" key="8">
    <source>
        <dbReference type="SAM" id="Phobius"/>
    </source>
</evidence>
<dbReference type="InterPro" id="IPR050297">
    <property type="entry name" value="LipidA_mod_glycosyltrf_83"/>
</dbReference>
<dbReference type="InterPro" id="IPR038731">
    <property type="entry name" value="RgtA/B/C-like"/>
</dbReference>
<dbReference type="GO" id="GO:0005886">
    <property type="term" value="C:plasma membrane"/>
    <property type="evidence" value="ECO:0007669"/>
    <property type="project" value="UniProtKB-SubCell"/>
</dbReference>
<feature type="transmembrane region" description="Helical" evidence="8">
    <location>
        <begin position="267"/>
        <end position="285"/>
    </location>
</feature>
<accession>B3E229</accession>
<protein>
    <submittedName>
        <fullName evidence="10">Glycosyl transferase family 39</fullName>
    </submittedName>
</protein>
<dbReference type="GO" id="GO:0010041">
    <property type="term" value="P:response to iron(III) ion"/>
    <property type="evidence" value="ECO:0007669"/>
    <property type="project" value="TreeGrafter"/>
</dbReference>
<dbReference type="HOGENOM" id="CLU_859855_0_0_7"/>